<reference evidence="1 2" key="1">
    <citation type="submission" date="2024-03" db="EMBL/GenBank/DDBJ databases">
        <title>Reference genomes for the five species model microbial community.</title>
        <authorList>
            <person name="Padfield D."/>
        </authorList>
    </citation>
    <scope>NUCLEOTIDE SEQUENCE [LARGE SCALE GENOMIC DNA]</scope>
    <source>
        <strain evidence="1 2">AB1</strain>
    </source>
</reference>
<dbReference type="InterPro" id="IPR046213">
    <property type="entry name" value="DUF6246"/>
</dbReference>
<evidence type="ECO:0000313" key="2">
    <source>
        <dbReference type="Proteomes" id="UP001456224"/>
    </source>
</evidence>
<proteinExistence type="predicted"/>
<gene>
    <name evidence="1" type="ORF">WHX56_14200</name>
</gene>
<organism evidence="1 2">
    <name type="scientific">Achromobacter veterisilvae</name>
    <dbReference type="NCBI Taxonomy" id="2069367"/>
    <lineage>
        <taxon>Bacteria</taxon>
        <taxon>Pseudomonadati</taxon>
        <taxon>Pseudomonadota</taxon>
        <taxon>Betaproteobacteria</taxon>
        <taxon>Burkholderiales</taxon>
        <taxon>Alcaligenaceae</taxon>
        <taxon>Achromobacter</taxon>
    </lineage>
</organism>
<accession>A0ABZ2SB73</accession>
<dbReference type="EMBL" id="CP148753">
    <property type="protein sequence ID" value="WXR76597.1"/>
    <property type="molecule type" value="Genomic_DNA"/>
</dbReference>
<dbReference type="Pfam" id="PF19759">
    <property type="entry name" value="DUF6246"/>
    <property type="match status" value="1"/>
</dbReference>
<evidence type="ECO:0000313" key="1">
    <source>
        <dbReference type="EMBL" id="WXR76597.1"/>
    </source>
</evidence>
<dbReference type="Proteomes" id="UP001456224">
    <property type="component" value="Chromosome"/>
</dbReference>
<dbReference type="RefSeq" id="WP_338881574.1">
    <property type="nucleotide sequence ID" value="NZ_CP148753.1"/>
</dbReference>
<name>A0ABZ2SB73_9BURK</name>
<protein>
    <submittedName>
        <fullName evidence="1">DUF6246 family protein</fullName>
    </submittedName>
</protein>
<keyword evidence="2" id="KW-1185">Reference proteome</keyword>
<sequence length="202" mass="22355">MILTEVGEIGVHVDGRDYVLRPSLYAMSRLGDPREIVGIYGDVMGEAVNDVGRRQQFSGALSVIFCCTDDDVCDVFGYWTDEGYVPGRVPPGHLLPLARCLLKHGVVGALPDPPRRADDEPTYTHEFDARGYVSLAMAHLSLTEREAWNLTMTGLMGALRAKFPPQESDAPGAKAPTKEQHEATMEWFERIEAKRRKSQGGH</sequence>